<protein>
    <submittedName>
        <fullName evidence="1">Uncharacterized protein</fullName>
    </submittedName>
</protein>
<evidence type="ECO:0000313" key="1">
    <source>
        <dbReference type="EMBL" id="KKM85185.1"/>
    </source>
</evidence>
<proteinExistence type="predicted"/>
<organism evidence="1">
    <name type="scientific">marine sediment metagenome</name>
    <dbReference type="NCBI Taxonomy" id="412755"/>
    <lineage>
        <taxon>unclassified sequences</taxon>
        <taxon>metagenomes</taxon>
        <taxon>ecological metagenomes</taxon>
    </lineage>
</organism>
<sequence length="278" mass="29444">MPSAGTYGNIAQPSGFKHIDRFGPSESMLAKFLYPFAWRDVTFVFDDFLGGGNQEPVATDFLEALWVAAGTNGTDFLAATNAAGGIARATTGGTNGEEQTLRGAAVWLGDLNCGMEIRYKVDDIDGQQSEIGFTDPLSGYAASAVNVIDTPTITNGATDVALVARDSGATLTTQAFITDGSTSNMNTTKTDLGTRTPTNATYQVVRIQLANATAGITSSSAYIISETGVLQERAEHGGVLASQIKGGVLIQPWFYMEPLASSAIIIDIDYWAIWQDRS</sequence>
<reference evidence="1" key="1">
    <citation type="journal article" date="2015" name="Nature">
        <title>Complex archaea that bridge the gap between prokaryotes and eukaryotes.</title>
        <authorList>
            <person name="Spang A."/>
            <person name="Saw J.H."/>
            <person name="Jorgensen S.L."/>
            <person name="Zaremba-Niedzwiedzka K."/>
            <person name="Martijn J."/>
            <person name="Lind A.E."/>
            <person name="van Eijk R."/>
            <person name="Schleper C."/>
            <person name="Guy L."/>
            <person name="Ettema T.J."/>
        </authorList>
    </citation>
    <scope>NUCLEOTIDE SEQUENCE</scope>
</reference>
<dbReference type="AlphaFoldDB" id="A0A0F9N8P3"/>
<comment type="caution">
    <text evidence="1">The sequence shown here is derived from an EMBL/GenBank/DDBJ whole genome shotgun (WGS) entry which is preliminary data.</text>
</comment>
<dbReference type="EMBL" id="LAZR01007450">
    <property type="protein sequence ID" value="KKM85185.1"/>
    <property type="molecule type" value="Genomic_DNA"/>
</dbReference>
<gene>
    <name evidence="1" type="ORF">LCGC14_1291560</name>
</gene>
<accession>A0A0F9N8P3</accession>
<name>A0A0F9N8P3_9ZZZZ</name>